<dbReference type="InterPro" id="IPR042186">
    <property type="entry name" value="FimD_plug_dom"/>
</dbReference>
<feature type="domain" description="PapC-like C-terminal" evidence="9">
    <location>
        <begin position="177"/>
        <end position="241"/>
    </location>
</feature>
<evidence type="ECO:0000256" key="5">
    <source>
        <dbReference type="ARBA" id="ARBA00022692"/>
    </source>
</evidence>
<protein>
    <submittedName>
        <fullName evidence="10">Outer membrane usher protein FimD</fullName>
    </submittedName>
</protein>
<keyword evidence="6" id="KW-0732">Signal</keyword>
<dbReference type="PANTHER" id="PTHR30451">
    <property type="entry name" value="OUTER MEMBRANE USHER PROTEIN"/>
    <property type="match status" value="1"/>
</dbReference>
<keyword evidence="5" id="KW-0812">Transmembrane</keyword>
<reference evidence="10 11" key="1">
    <citation type="submission" date="2018-06" db="EMBL/GenBank/DDBJ databases">
        <authorList>
            <consortium name="Pathogen Informatics"/>
            <person name="Doyle S."/>
        </authorList>
    </citation>
    <scope>NUCLEOTIDE SEQUENCE [LARGE SCALE GENOMIC DNA]</scope>
    <source>
        <strain evidence="10 11">NCTC8500</strain>
    </source>
</reference>
<dbReference type="EMBL" id="UGFG01000001">
    <property type="protein sequence ID" value="STM40988.1"/>
    <property type="molecule type" value="Genomic_DNA"/>
</dbReference>
<organism evidence="10 11">
    <name type="scientific">Escherichia coli</name>
    <dbReference type="NCBI Taxonomy" id="562"/>
    <lineage>
        <taxon>Bacteria</taxon>
        <taxon>Pseudomonadati</taxon>
        <taxon>Pseudomonadota</taxon>
        <taxon>Gammaproteobacteria</taxon>
        <taxon>Enterobacterales</taxon>
        <taxon>Enterobacteriaceae</taxon>
        <taxon>Escherichia</taxon>
    </lineage>
</organism>
<comment type="similarity">
    <text evidence="2">Belongs to the fimbrial export usher family.</text>
</comment>
<keyword evidence="3" id="KW-0813">Transport</keyword>
<evidence type="ECO:0000259" key="9">
    <source>
        <dbReference type="Pfam" id="PF13953"/>
    </source>
</evidence>
<sequence>MSHDLNGRMTNLVGVYGTLLEDNNLSYSVQTGYAGGGDGNSGSTGYATLNYRGGYGNANIGYSHSDDIKQLYYGVSGGVLAHANGVTLGQPLNDTVVLVKAPGAKDAKVENQTGVRTDWRGYAVLPYATEYRENRVALDTNTLADNVDLDNAVANVVPTRGAIVRAEFKARVGIKLLMTLTHNNKPLPFGAMVTSESSQSSGIVADNGQVYLSGMPLAGKVQVKWGEEENAHCVANYQLPPESQQQLLTQLSAECR</sequence>
<dbReference type="Pfam" id="PF00577">
    <property type="entry name" value="Usher"/>
    <property type="match status" value="1"/>
</dbReference>
<keyword evidence="4" id="KW-1134">Transmembrane beta strand</keyword>
<accession>A0A377DXY5</accession>
<dbReference type="Gene3D" id="2.60.40.2610">
    <property type="entry name" value="Outer membrane usher protein FimD, plug domain"/>
    <property type="match status" value="1"/>
</dbReference>
<name>A0A377DXY5_ECOLX</name>
<evidence type="ECO:0000256" key="8">
    <source>
        <dbReference type="ARBA" id="ARBA00023237"/>
    </source>
</evidence>
<dbReference type="AlphaFoldDB" id="A0A377DXY5"/>
<dbReference type="GO" id="GO:0009279">
    <property type="term" value="C:cell outer membrane"/>
    <property type="evidence" value="ECO:0007669"/>
    <property type="project" value="UniProtKB-SubCell"/>
</dbReference>
<dbReference type="InterPro" id="IPR000015">
    <property type="entry name" value="Fimb_usher"/>
</dbReference>
<evidence type="ECO:0000256" key="7">
    <source>
        <dbReference type="ARBA" id="ARBA00023136"/>
    </source>
</evidence>
<dbReference type="GO" id="GO:0009297">
    <property type="term" value="P:pilus assembly"/>
    <property type="evidence" value="ECO:0007669"/>
    <property type="project" value="InterPro"/>
</dbReference>
<comment type="subcellular location">
    <subcellularLocation>
        <location evidence="1">Cell outer membrane</location>
        <topology evidence="1">Multi-pass membrane protein</topology>
    </subcellularLocation>
</comment>
<dbReference type="Gene3D" id="2.60.40.2070">
    <property type="match status" value="1"/>
</dbReference>
<evidence type="ECO:0000256" key="2">
    <source>
        <dbReference type="ARBA" id="ARBA00008064"/>
    </source>
</evidence>
<dbReference type="InterPro" id="IPR043142">
    <property type="entry name" value="PapC-like_C_sf"/>
</dbReference>
<gene>
    <name evidence="10" type="primary">fimD2</name>
    <name evidence="10" type="ORF">NCTC8500_04863</name>
</gene>
<evidence type="ECO:0000313" key="11">
    <source>
        <dbReference type="Proteomes" id="UP000254429"/>
    </source>
</evidence>
<dbReference type="FunFam" id="2.60.40.2070:FF:000001">
    <property type="entry name" value="Fimbrial outer membrane usher protein"/>
    <property type="match status" value="1"/>
</dbReference>
<dbReference type="GO" id="GO:0015473">
    <property type="term" value="F:fimbrial usher porin activity"/>
    <property type="evidence" value="ECO:0007669"/>
    <property type="project" value="InterPro"/>
</dbReference>
<dbReference type="InterPro" id="IPR025949">
    <property type="entry name" value="PapC-like_C"/>
</dbReference>
<dbReference type="FunFam" id="2.60.40.2610:FF:000001">
    <property type="entry name" value="Outer membrane fimbrial usher protein"/>
    <property type="match status" value="1"/>
</dbReference>
<dbReference type="PANTHER" id="PTHR30451:SF21">
    <property type="entry name" value="FIMBRIAL USHER DOMAIN-CONTAINING PROTEIN YDET-RELATED"/>
    <property type="match status" value="1"/>
</dbReference>
<dbReference type="Pfam" id="PF13953">
    <property type="entry name" value="PapC_C"/>
    <property type="match status" value="1"/>
</dbReference>
<evidence type="ECO:0000256" key="3">
    <source>
        <dbReference type="ARBA" id="ARBA00022448"/>
    </source>
</evidence>
<proteinExistence type="inferred from homology"/>
<keyword evidence="7" id="KW-0472">Membrane</keyword>
<evidence type="ECO:0000256" key="4">
    <source>
        <dbReference type="ARBA" id="ARBA00022452"/>
    </source>
</evidence>
<dbReference type="Proteomes" id="UP000254429">
    <property type="component" value="Unassembled WGS sequence"/>
</dbReference>
<evidence type="ECO:0000256" key="1">
    <source>
        <dbReference type="ARBA" id="ARBA00004571"/>
    </source>
</evidence>
<evidence type="ECO:0000256" key="6">
    <source>
        <dbReference type="ARBA" id="ARBA00022729"/>
    </source>
</evidence>
<keyword evidence="8" id="KW-0998">Cell outer membrane</keyword>
<evidence type="ECO:0000313" key="10">
    <source>
        <dbReference type="EMBL" id="STM40988.1"/>
    </source>
</evidence>